<dbReference type="Gene3D" id="3.40.50.2000">
    <property type="entry name" value="Glycogen Phosphorylase B"/>
    <property type="match status" value="2"/>
</dbReference>
<proteinExistence type="predicted"/>
<reference evidence="2" key="1">
    <citation type="submission" date="2018-06" db="EMBL/GenBank/DDBJ databases">
        <authorList>
            <person name="Zhirakovskaya E."/>
        </authorList>
    </citation>
    <scope>NUCLEOTIDE SEQUENCE</scope>
</reference>
<dbReference type="PANTHER" id="PTHR12526">
    <property type="entry name" value="GLYCOSYLTRANSFERASE"/>
    <property type="match status" value="1"/>
</dbReference>
<protein>
    <recommendedName>
        <fullName evidence="1">Glycosyl transferase family 1 domain-containing protein</fullName>
    </recommendedName>
</protein>
<organism evidence="2">
    <name type="scientific">hydrothermal vent metagenome</name>
    <dbReference type="NCBI Taxonomy" id="652676"/>
    <lineage>
        <taxon>unclassified sequences</taxon>
        <taxon>metagenomes</taxon>
        <taxon>ecological metagenomes</taxon>
    </lineage>
</organism>
<gene>
    <name evidence="2" type="ORF">MNBD_CHLOROFLEXI01-4757</name>
</gene>
<dbReference type="SUPFAM" id="SSF53756">
    <property type="entry name" value="UDP-Glycosyltransferase/glycogen phosphorylase"/>
    <property type="match status" value="1"/>
</dbReference>
<dbReference type="EMBL" id="UOEU01000994">
    <property type="protein sequence ID" value="VAW42982.1"/>
    <property type="molecule type" value="Genomic_DNA"/>
</dbReference>
<evidence type="ECO:0000313" key="2">
    <source>
        <dbReference type="EMBL" id="VAW42982.1"/>
    </source>
</evidence>
<dbReference type="GO" id="GO:0016757">
    <property type="term" value="F:glycosyltransferase activity"/>
    <property type="evidence" value="ECO:0007669"/>
    <property type="project" value="InterPro"/>
</dbReference>
<dbReference type="AlphaFoldDB" id="A0A3B0VV62"/>
<sequence length="335" mass="37669">MKILYHLPVLPPKLPSAEALSQEINGLRAVFGGEINYLNPNQQSPIYLPRLLFGFHQLCHIRAVEQTLDLHHFYNPDPFPFPILRFFKRPVIYSLSSGVGDKRPNLAYFRRLTAVTVYDQLSLEKLQNWGLTNVHLVQSGIDTSRFSFTAVPLKDEIRLMVASAPWTSAQFRSKGIDALLAAAQQMPNLRLVFLWRGELLDEMMRRVQEKSLSEQVQVIDELVDVNQILATVHGTLNLVTETAVIKAYPHSLLDSLAAGKPIITSRAIGMAGYVEQTGCGVVVEQVTPDGIVAAIERLVVEYEVMGETAVRVGQRDFTLQKMIDSWQTVYKQIVK</sequence>
<feature type="domain" description="Glycosyl transferase family 1" evidence="1">
    <location>
        <begin position="172"/>
        <end position="301"/>
    </location>
</feature>
<dbReference type="InterPro" id="IPR001296">
    <property type="entry name" value="Glyco_trans_1"/>
</dbReference>
<name>A0A3B0VV62_9ZZZZ</name>
<dbReference type="Pfam" id="PF00534">
    <property type="entry name" value="Glycos_transf_1"/>
    <property type="match status" value="1"/>
</dbReference>
<evidence type="ECO:0000259" key="1">
    <source>
        <dbReference type="Pfam" id="PF00534"/>
    </source>
</evidence>
<accession>A0A3B0VV62</accession>